<accession>A0A9Q3E1I7</accession>
<name>A0A9Q3E1I7_9BASI</name>
<evidence type="ECO:0000313" key="2">
    <source>
        <dbReference type="Proteomes" id="UP000765509"/>
    </source>
</evidence>
<reference evidence="1" key="1">
    <citation type="submission" date="2021-03" db="EMBL/GenBank/DDBJ databases">
        <title>Draft genome sequence of rust myrtle Austropuccinia psidii MF-1, a brazilian biotype.</title>
        <authorList>
            <person name="Quecine M.C."/>
            <person name="Pachon D.M.R."/>
            <person name="Bonatelli M.L."/>
            <person name="Correr F.H."/>
            <person name="Franceschini L.M."/>
            <person name="Leite T.F."/>
            <person name="Margarido G.R.A."/>
            <person name="Almeida C.A."/>
            <person name="Ferrarezi J.A."/>
            <person name="Labate C.A."/>
        </authorList>
    </citation>
    <scope>NUCLEOTIDE SEQUENCE</scope>
    <source>
        <strain evidence="1">MF-1</strain>
    </source>
</reference>
<comment type="caution">
    <text evidence="1">The sequence shown here is derived from an EMBL/GenBank/DDBJ whole genome shotgun (WGS) entry which is preliminary data.</text>
</comment>
<evidence type="ECO:0000313" key="1">
    <source>
        <dbReference type="EMBL" id="MBW0512088.1"/>
    </source>
</evidence>
<proteinExistence type="predicted"/>
<sequence length="278" mass="32634">MKASTALMEKIVKMLQEGHGKLSKATEETNKKLNIVFEEQHHSKRDRNCLDQDINQMFNFYHSLNPQPQGHVTDNTYHQEDIKTDAMLVNKTRSPSQYHNGDNMSSSQMEHLKQIAKVSIWPKFSGTGEYDHMKLIDYIDGIFMDVPSIPDFWITVRINTAFQGHARIWYTARKEIHGRRNWPWWKIQIIQKYSSEHYANNCPKKKEKVYAIEKFPEEESPTDDSELNCMGDAIREQSDKKKPAREEFIVEYQEEKLLQIQDIQLEAGMKQDIANINL</sequence>
<gene>
    <name evidence="1" type="ORF">O181_051803</name>
</gene>
<organism evidence="1 2">
    <name type="scientific">Austropuccinia psidii MF-1</name>
    <dbReference type="NCBI Taxonomy" id="1389203"/>
    <lineage>
        <taxon>Eukaryota</taxon>
        <taxon>Fungi</taxon>
        <taxon>Dikarya</taxon>
        <taxon>Basidiomycota</taxon>
        <taxon>Pucciniomycotina</taxon>
        <taxon>Pucciniomycetes</taxon>
        <taxon>Pucciniales</taxon>
        <taxon>Sphaerophragmiaceae</taxon>
        <taxon>Austropuccinia</taxon>
    </lineage>
</organism>
<keyword evidence="2" id="KW-1185">Reference proteome</keyword>
<dbReference type="AlphaFoldDB" id="A0A9Q3E1I7"/>
<dbReference type="EMBL" id="AVOT02022590">
    <property type="protein sequence ID" value="MBW0512088.1"/>
    <property type="molecule type" value="Genomic_DNA"/>
</dbReference>
<protein>
    <submittedName>
        <fullName evidence="1">Uncharacterized protein</fullName>
    </submittedName>
</protein>
<dbReference type="Proteomes" id="UP000765509">
    <property type="component" value="Unassembled WGS sequence"/>
</dbReference>